<evidence type="ECO:0000256" key="12">
    <source>
        <dbReference type="ARBA" id="ARBA00023172"/>
    </source>
</evidence>
<evidence type="ECO:0000256" key="11">
    <source>
        <dbReference type="ARBA" id="ARBA00022932"/>
    </source>
</evidence>
<sequence>MQRLRNFLKERIGDDIGKHLNNPVDNCADCLISKSKRRSELLPTKRTTGPMDIVASDIMGPFDQANINSGQWALTIRDISSTYGECHIITTKDDAAAVLQGVIARWEVKCDRKLKVLRTDGGSEFWSKGMLHWCSMKGIMHEQSLPMNHKQNGVAERYNRSVADIRRTIL</sequence>
<keyword evidence="5" id="KW-0255">Endonuclease</keyword>
<evidence type="ECO:0000256" key="7">
    <source>
        <dbReference type="ARBA" id="ARBA00022842"/>
    </source>
</evidence>
<dbReference type="GO" id="GO:0046872">
    <property type="term" value="F:metal ion binding"/>
    <property type="evidence" value="ECO:0007669"/>
    <property type="project" value="UniProtKB-KW"/>
</dbReference>
<dbReference type="Gene3D" id="3.30.420.10">
    <property type="entry name" value="Ribonuclease H-like superfamily/Ribonuclease H"/>
    <property type="match status" value="1"/>
</dbReference>
<dbReference type="GO" id="GO:0032196">
    <property type="term" value="P:transposition"/>
    <property type="evidence" value="ECO:0007669"/>
    <property type="project" value="UniProtKB-KW"/>
</dbReference>
<keyword evidence="4" id="KW-0479">Metal-binding</keyword>
<keyword evidence="6" id="KW-0378">Hydrolase</keyword>
<dbReference type="InterPro" id="IPR039537">
    <property type="entry name" value="Retrotran_Ty1/copia-like"/>
</dbReference>
<reference evidence="16" key="1">
    <citation type="submission" date="2021-03" db="EMBL/GenBank/DDBJ databases">
        <title>Draft genome sequence of rust myrtle Austropuccinia psidii MF-1, a brazilian biotype.</title>
        <authorList>
            <person name="Quecine M.C."/>
            <person name="Pachon D.M.R."/>
            <person name="Bonatelli M.L."/>
            <person name="Correr F.H."/>
            <person name="Franceschini L.M."/>
            <person name="Leite T.F."/>
            <person name="Margarido G.R.A."/>
            <person name="Almeida C.A."/>
            <person name="Ferrarezi J.A."/>
            <person name="Labate C.A."/>
        </authorList>
    </citation>
    <scope>NUCLEOTIDE SEQUENCE</scope>
    <source>
        <strain evidence="16">MF-1</strain>
    </source>
</reference>
<evidence type="ECO:0000256" key="8">
    <source>
        <dbReference type="ARBA" id="ARBA00022884"/>
    </source>
</evidence>
<dbReference type="GO" id="GO:0015074">
    <property type="term" value="P:DNA integration"/>
    <property type="evidence" value="ECO:0007669"/>
    <property type="project" value="UniProtKB-KW"/>
</dbReference>
<dbReference type="PANTHER" id="PTHR42648:SF11">
    <property type="entry name" value="TRANSPOSON TY4-P GAG-POL POLYPROTEIN"/>
    <property type="match status" value="1"/>
</dbReference>
<evidence type="ECO:0000256" key="2">
    <source>
        <dbReference type="ARBA" id="ARBA00022695"/>
    </source>
</evidence>
<dbReference type="Proteomes" id="UP000765509">
    <property type="component" value="Unassembled WGS sequence"/>
</dbReference>
<dbReference type="GO" id="GO:0016787">
    <property type="term" value="F:hydrolase activity"/>
    <property type="evidence" value="ECO:0007669"/>
    <property type="project" value="UniProtKB-KW"/>
</dbReference>
<proteinExistence type="predicted"/>
<evidence type="ECO:0000313" key="17">
    <source>
        <dbReference type="Proteomes" id="UP000765509"/>
    </source>
</evidence>
<dbReference type="InterPro" id="IPR012337">
    <property type="entry name" value="RNaseH-like_sf"/>
</dbReference>
<evidence type="ECO:0000256" key="3">
    <source>
        <dbReference type="ARBA" id="ARBA00022722"/>
    </source>
</evidence>
<keyword evidence="1" id="KW-0815">Transposition</keyword>
<dbReference type="GO" id="GO:0003964">
    <property type="term" value="F:RNA-directed DNA polymerase activity"/>
    <property type="evidence" value="ECO:0007669"/>
    <property type="project" value="UniProtKB-KW"/>
</dbReference>
<dbReference type="InterPro" id="IPR001584">
    <property type="entry name" value="Integrase_cat-core"/>
</dbReference>
<evidence type="ECO:0000256" key="13">
    <source>
        <dbReference type="ARBA" id="ARBA00048173"/>
    </source>
</evidence>
<evidence type="ECO:0000256" key="4">
    <source>
        <dbReference type="ARBA" id="ARBA00022723"/>
    </source>
</evidence>
<dbReference type="OrthoDB" id="3243429at2759"/>
<keyword evidence="17" id="KW-1185">Reference proteome</keyword>
<keyword evidence="12" id="KW-0233">DNA recombination</keyword>
<keyword evidence="9" id="KW-0229">DNA integration</keyword>
<keyword evidence="2" id="KW-0548">Nucleotidyltransferase</keyword>
<accession>A0A9Q3FBS3</accession>
<comment type="catalytic activity">
    <reaction evidence="14">
        <text>DNA(n) + a 2'-deoxyribonucleoside 5'-triphosphate = DNA(n+1) + diphosphate</text>
        <dbReference type="Rhea" id="RHEA:22508"/>
        <dbReference type="Rhea" id="RHEA-COMP:17339"/>
        <dbReference type="Rhea" id="RHEA-COMP:17340"/>
        <dbReference type="ChEBI" id="CHEBI:33019"/>
        <dbReference type="ChEBI" id="CHEBI:61560"/>
        <dbReference type="ChEBI" id="CHEBI:173112"/>
        <dbReference type="EC" id="2.7.7.7"/>
    </reaction>
</comment>
<evidence type="ECO:0000256" key="5">
    <source>
        <dbReference type="ARBA" id="ARBA00022759"/>
    </source>
</evidence>
<keyword evidence="11" id="KW-0239">DNA-directed DNA polymerase</keyword>
<keyword evidence="8" id="KW-0694">RNA-binding</keyword>
<keyword evidence="7" id="KW-0460">Magnesium</keyword>
<gene>
    <name evidence="16" type="ORF">O181_073747</name>
</gene>
<keyword evidence="11" id="KW-0808">Transferase</keyword>
<evidence type="ECO:0000259" key="15">
    <source>
        <dbReference type="PROSITE" id="PS50994"/>
    </source>
</evidence>
<dbReference type="GO" id="GO:0003723">
    <property type="term" value="F:RNA binding"/>
    <property type="evidence" value="ECO:0007669"/>
    <property type="project" value="UniProtKB-KW"/>
</dbReference>
<comment type="caution">
    <text evidence="16">The sequence shown here is derived from an EMBL/GenBank/DDBJ whole genome shotgun (WGS) entry which is preliminary data.</text>
</comment>
<name>A0A9Q3FBS3_9BASI</name>
<keyword evidence="3" id="KW-0540">Nuclease</keyword>
<dbReference type="GO" id="GO:0003887">
    <property type="term" value="F:DNA-directed DNA polymerase activity"/>
    <property type="evidence" value="ECO:0007669"/>
    <property type="project" value="UniProtKB-KW"/>
</dbReference>
<dbReference type="EMBL" id="AVOT02039046">
    <property type="protein sequence ID" value="MBW0534032.1"/>
    <property type="molecule type" value="Genomic_DNA"/>
</dbReference>
<evidence type="ECO:0000256" key="6">
    <source>
        <dbReference type="ARBA" id="ARBA00022801"/>
    </source>
</evidence>
<dbReference type="GO" id="GO:0006310">
    <property type="term" value="P:DNA recombination"/>
    <property type="evidence" value="ECO:0007669"/>
    <property type="project" value="UniProtKB-KW"/>
</dbReference>
<comment type="catalytic activity">
    <reaction evidence="13">
        <text>DNA(n) + a 2'-deoxyribonucleoside 5'-triphosphate = DNA(n+1) + diphosphate</text>
        <dbReference type="Rhea" id="RHEA:22508"/>
        <dbReference type="Rhea" id="RHEA-COMP:17339"/>
        <dbReference type="Rhea" id="RHEA-COMP:17340"/>
        <dbReference type="ChEBI" id="CHEBI:33019"/>
        <dbReference type="ChEBI" id="CHEBI:61560"/>
        <dbReference type="ChEBI" id="CHEBI:173112"/>
        <dbReference type="EC" id="2.7.7.49"/>
    </reaction>
</comment>
<evidence type="ECO:0000256" key="9">
    <source>
        <dbReference type="ARBA" id="ARBA00022908"/>
    </source>
</evidence>
<dbReference type="InterPro" id="IPR036397">
    <property type="entry name" value="RNaseH_sf"/>
</dbReference>
<feature type="domain" description="Integrase catalytic" evidence="15">
    <location>
        <begin position="46"/>
        <end position="170"/>
    </location>
</feature>
<dbReference type="PROSITE" id="PS50994">
    <property type="entry name" value="INTEGRASE"/>
    <property type="match status" value="1"/>
</dbReference>
<protein>
    <recommendedName>
        <fullName evidence="15">Integrase catalytic domain-containing protein</fullName>
    </recommendedName>
</protein>
<dbReference type="AlphaFoldDB" id="A0A9Q3FBS3"/>
<keyword evidence="10" id="KW-0695">RNA-directed DNA polymerase</keyword>
<dbReference type="GO" id="GO:0004519">
    <property type="term" value="F:endonuclease activity"/>
    <property type="evidence" value="ECO:0007669"/>
    <property type="project" value="UniProtKB-KW"/>
</dbReference>
<evidence type="ECO:0000313" key="16">
    <source>
        <dbReference type="EMBL" id="MBW0534032.1"/>
    </source>
</evidence>
<dbReference type="SUPFAM" id="SSF53098">
    <property type="entry name" value="Ribonuclease H-like"/>
    <property type="match status" value="1"/>
</dbReference>
<dbReference type="PANTHER" id="PTHR42648">
    <property type="entry name" value="TRANSPOSASE, PUTATIVE-RELATED"/>
    <property type="match status" value="1"/>
</dbReference>
<evidence type="ECO:0000256" key="1">
    <source>
        <dbReference type="ARBA" id="ARBA00022578"/>
    </source>
</evidence>
<evidence type="ECO:0000256" key="14">
    <source>
        <dbReference type="ARBA" id="ARBA00049244"/>
    </source>
</evidence>
<evidence type="ECO:0000256" key="10">
    <source>
        <dbReference type="ARBA" id="ARBA00022918"/>
    </source>
</evidence>
<organism evidence="16 17">
    <name type="scientific">Austropuccinia psidii MF-1</name>
    <dbReference type="NCBI Taxonomy" id="1389203"/>
    <lineage>
        <taxon>Eukaryota</taxon>
        <taxon>Fungi</taxon>
        <taxon>Dikarya</taxon>
        <taxon>Basidiomycota</taxon>
        <taxon>Pucciniomycotina</taxon>
        <taxon>Pucciniomycetes</taxon>
        <taxon>Pucciniales</taxon>
        <taxon>Sphaerophragmiaceae</taxon>
        <taxon>Austropuccinia</taxon>
    </lineage>
</organism>
<dbReference type="GO" id="GO:0005634">
    <property type="term" value="C:nucleus"/>
    <property type="evidence" value="ECO:0007669"/>
    <property type="project" value="UniProtKB-ARBA"/>
</dbReference>